<dbReference type="PRINTS" id="PR00502">
    <property type="entry name" value="NUDIXFAMILY"/>
</dbReference>
<evidence type="ECO:0000313" key="4">
    <source>
        <dbReference type="EMBL" id="KKS54831.1"/>
    </source>
</evidence>
<dbReference type="Gene3D" id="3.90.79.10">
    <property type="entry name" value="Nucleoside Triphosphate Pyrophosphohydrolase"/>
    <property type="match status" value="1"/>
</dbReference>
<proteinExistence type="inferred from homology"/>
<feature type="domain" description="Nudix hydrolase" evidence="3">
    <location>
        <begin position="4"/>
        <end position="81"/>
    </location>
</feature>
<dbReference type="InterPro" id="IPR000086">
    <property type="entry name" value="NUDIX_hydrolase_dom"/>
</dbReference>
<name>A0A0G1C802_9BACT</name>
<comment type="similarity">
    <text evidence="2">Belongs to the Nudix hydrolase family.</text>
</comment>
<dbReference type="SUPFAM" id="SSF55811">
    <property type="entry name" value="Nudix"/>
    <property type="match status" value="1"/>
</dbReference>
<dbReference type="PROSITE" id="PS51462">
    <property type="entry name" value="NUDIX"/>
    <property type="match status" value="1"/>
</dbReference>
<reference evidence="4 5" key="1">
    <citation type="journal article" date="2015" name="Nature">
        <title>rRNA introns, odd ribosomes, and small enigmatic genomes across a large radiation of phyla.</title>
        <authorList>
            <person name="Brown C.T."/>
            <person name="Hug L.A."/>
            <person name="Thomas B.C."/>
            <person name="Sharon I."/>
            <person name="Castelle C.J."/>
            <person name="Singh A."/>
            <person name="Wilkins M.J."/>
            <person name="Williams K.H."/>
            <person name="Banfield J.F."/>
        </authorList>
    </citation>
    <scope>NUCLEOTIDE SEQUENCE [LARGE SCALE GENOMIC DNA]</scope>
</reference>
<evidence type="ECO:0000259" key="3">
    <source>
        <dbReference type="PROSITE" id="PS51462"/>
    </source>
</evidence>
<dbReference type="Pfam" id="PF00293">
    <property type="entry name" value="NUDIX"/>
    <property type="match status" value="1"/>
</dbReference>
<protein>
    <recommendedName>
        <fullName evidence="3">Nudix hydrolase domain-containing protein</fullName>
    </recommendedName>
</protein>
<evidence type="ECO:0000256" key="2">
    <source>
        <dbReference type="RuleBase" id="RU003476"/>
    </source>
</evidence>
<dbReference type="Proteomes" id="UP000034837">
    <property type="component" value="Unassembled WGS sequence"/>
</dbReference>
<dbReference type="GO" id="GO:0006203">
    <property type="term" value="P:dGTP catabolic process"/>
    <property type="evidence" value="ECO:0007669"/>
    <property type="project" value="TreeGrafter"/>
</dbReference>
<dbReference type="InterPro" id="IPR015797">
    <property type="entry name" value="NUDIX_hydrolase-like_dom_sf"/>
</dbReference>
<dbReference type="FunFam" id="3.90.79.10:FF:000060">
    <property type="entry name" value="Nudix hydrolase 1"/>
    <property type="match status" value="1"/>
</dbReference>
<sequence>MSERPKVGVGVIVIKDGKILLGKRKNAHGEGAWSFPGGHLEFNESWEDCASRETMEETGMVIKNIRFGTATNDIFQAEEKQ</sequence>
<gene>
    <name evidence="4" type="ORF">UV20_C0029G0010</name>
</gene>
<evidence type="ECO:0000256" key="1">
    <source>
        <dbReference type="ARBA" id="ARBA00022801"/>
    </source>
</evidence>
<dbReference type="PANTHER" id="PTHR16099">
    <property type="entry name" value="8-OXO-DGTP DIPHOSPHATES NUDT15"/>
    <property type="match status" value="1"/>
</dbReference>
<dbReference type="PANTHER" id="PTHR16099:SF5">
    <property type="entry name" value="NUCLEOTIDE TRIPHOSPHATE DIPHOSPHATASE NUDT15"/>
    <property type="match status" value="1"/>
</dbReference>
<comment type="caution">
    <text evidence="4">The sequence shown here is derived from an EMBL/GenBank/DDBJ whole genome shotgun (WGS) entry which is preliminary data.</text>
</comment>
<evidence type="ECO:0000313" key="5">
    <source>
        <dbReference type="Proteomes" id="UP000034837"/>
    </source>
</evidence>
<dbReference type="GO" id="GO:0035539">
    <property type="term" value="F:8-oxo-7,8-dihydrodeoxyguanosine triphosphate pyrophosphatase activity"/>
    <property type="evidence" value="ECO:0007669"/>
    <property type="project" value="TreeGrafter"/>
</dbReference>
<dbReference type="AlphaFoldDB" id="A0A0G1C802"/>
<dbReference type="EMBL" id="LCDO01000029">
    <property type="protein sequence ID" value="KKS54831.1"/>
    <property type="molecule type" value="Genomic_DNA"/>
</dbReference>
<keyword evidence="1 2" id="KW-0378">Hydrolase</keyword>
<dbReference type="InterPro" id="IPR020476">
    <property type="entry name" value="Nudix_hydrolase"/>
</dbReference>
<dbReference type="GO" id="GO:0005829">
    <property type="term" value="C:cytosol"/>
    <property type="evidence" value="ECO:0007669"/>
    <property type="project" value="TreeGrafter"/>
</dbReference>
<dbReference type="PROSITE" id="PS00893">
    <property type="entry name" value="NUDIX_BOX"/>
    <property type="match status" value="1"/>
</dbReference>
<dbReference type="CDD" id="cd04678">
    <property type="entry name" value="NUDIX_MTH2_Nudt15"/>
    <property type="match status" value="1"/>
</dbReference>
<organism evidence="4 5">
    <name type="scientific">Candidatus Magasanikbacteria bacterium GW2011_GWA2_42_32</name>
    <dbReference type="NCBI Taxonomy" id="1619039"/>
    <lineage>
        <taxon>Bacteria</taxon>
        <taxon>Candidatus Magasanikiibacteriota</taxon>
    </lineage>
</organism>
<dbReference type="InterPro" id="IPR020084">
    <property type="entry name" value="NUDIX_hydrolase_CS"/>
</dbReference>
<accession>A0A0G1C802</accession>